<keyword evidence="2" id="KW-1185">Reference proteome</keyword>
<evidence type="ECO:0000313" key="2">
    <source>
        <dbReference type="Proteomes" id="UP000812966"/>
    </source>
</evidence>
<proteinExistence type="predicted"/>
<organism evidence="1 2">
    <name type="scientific">Filobasidium floriforme</name>
    <dbReference type="NCBI Taxonomy" id="5210"/>
    <lineage>
        <taxon>Eukaryota</taxon>
        <taxon>Fungi</taxon>
        <taxon>Dikarya</taxon>
        <taxon>Basidiomycota</taxon>
        <taxon>Agaricomycotina</taxon>
        <taxon>Tremellomycetes</taxon>
        <taxon>Filobasidiales</taxon>
        <taxon>Filobasidiaceae</taxon>
        <taxon>Filobasidium</taxon>
    </lineage>
</organism>
<protein>
    <submittedName>
        <fullName evidence="1">Uncharacterized protein</fullName>
    </submittedName>
</protein>
<gene>
    <name evidence="1" type="ORF">FFLO_07217</name>
</gene>
<reference evidence="1" key="1">
    <citation type="submission" date="2020-04" db="EMBL/GenBank/DDBJ databases">
        <title>Analysis of mating type loci in Filobasidium floriforme.</title>
        <authorList>
            <person name="Nowrousian M."/>
        </authorList>
    </citation>
    <scope>NUCLEOTIDE SEQUENCE</scope>
    <source>
        <strain evidence="1">CBS 6242</strain>
    </source>
</reference>
<comment type="caution">
    <text evidence="1">The sequence shown here is derived from an EMBL/GenBank/DDBJ whole genome shotgun (WGS) entry which is preliminary data.</text>
</comment>
<dbReference type="Proteomes" id="UP000812966">
    <property type="component" value="Unassembled WGS sequence"/>
</dbReference>
<sequence length="197" mass="22245">MDIPFCTPEKGSAREAHWCGYFSWLFFTPTKIKSIVVTMTFDADIIPQERPTQRDVAIAMGLGHISGYESLFAGNWVCRDDRVDTMTLDMKDFLAALLYARPAFERITIIYKVFLRMRGMHDILGNDVAKPFRTVHASRVIGTSGLQDTIGCTDKIDLEREGLVNSAIQDMSDLSLIFPILASFNRRPQRTDPSSTE</sequence>
<dbReference type="AlphaFoldDB" id="A0A8K0NMB0"/>
<evidence type="ECO:0000313" key="1">
    <source>
        <dbReference type="EMBL" id="KAG7527155.1"/>
    </source>
</evidence>
<dbReference type="EMBL" id="JABELV010000586">
    <property type="protein sequence ID" value="KAG7527155.1"/>
    <property type="molecule type" value="Genomic_DNA"/>
</dbReference>
<accession>A0A8K0NMB0</accession>
<name>A0A8K0NMB0_9TREE</name>